<feature type="region of interest" description="Disordered" evidence="1">
    <location>
        <begin position="32"/>
        <end position="54"/>
    </location>
</feature>
<evidence type="ECO:0000313" key="3">
    <source>
        <dbReference type="EMBL" id="KAL2826338.1"/>
    </source>
</evidence>
<evidence type="ECO:0000313" key="4">
    <source>
        <dbReference type="Proteomes" id="UP001610446"/>
    </source>
</evidence>
<sequence length="304" mass="33265">MKLPRSSVLRLATCRPAPSLRSWAAVERRAKSSALPTTQNPLTPWISPTSDFTPPKPINSAISVPTENATDSASVSVELSSESLLSDLELIEMRKLGTAKEVDVSSNDLPIQEEPVADDGLASEDFIQEETVDEDPLGEPVLPSHIGPPIGPKITAFMERFDLDLKRPHLLTYALRAKSFTVREATRRFALVGDSVLRTYAATVGYKRAYSPGTTTLLISKLYNNEVLAGHAWKLHIDEYSSLRDCMASARDYNKLHCDTYLATVMEAIVGAVFINKQFNLDATIPIITALGLAIPDKGTVAKR</sequence>
<proteinExistence type="predicted"/>
<name>A0ABR4IF14_9EURO</name>
<reference evidence="3 4" key="1">
    <citation type="submission" date="2024-07" db="EMBL/GenBank/DDBJ databases">
        <title>Section-level genome sequencing and comparative genomics of Aspergillus sections Usti and Cavernicolus.</title>
        <authorList>
            <consortium name="Lawrence Berkeley National Laboratory"/>
            <person name="Nybo J.L."/>
            <person name="Vesth T.C."/>
            <person name="Theobald S."/>
            <person name="Frisvad J.C."/>
            <person name="Larsen T.O."/>
            <person name="Kjaerboelling I."/>
            <person name="Rothschild-Mancinelli K."/>
            <person name="Lyhne E.K."/>
            <person name="Kogle M.E."/>
            <person name="Barry K."/>
            <person name="Clum A."/>
            <person name="Na H."/>
            <person name="Ledsgaard L."/>
            <person name="Lin J."/>
            <person name="Lipzen A."/>
            <person name="Kuo A."/>
            <person name="Riley R."/>
            <person name="Mondo S."/>
            <person name="Labutti K."/>
            <person name="Haridas S."/>
            <person name="Pangalinan J."/>
            <person name="Salamov A.A."/>
            <person name="Simmons B.A."/>
            <person name="Magnuson J.K."/>
            <person name="Chen J."/>
            <person name="Drula E."/>
            <person name="Henrissat B."/>
            <person name="Wiebenga A."/>
            <person name="Lubbers R.J."/>
            <person name="Gomes A.C."/>
            <person name="Makela M.R."/>
            <person name="Stajich J."/>
            <person name="Grigoriev I.V."/>
            <person name="Mortensen U.H."/>
            <person name="De Vries R.P."/>
            <person name="Baker S.E."/>
            <person name="Andersen M.R."/>
        </authorList>
    </citation>
    <scope>NUCLEOTIDE SEQUENCE [LARGE SCALE GENOMIC DNA]</scope>
    <source>
        <strain evidence="3 4">CBS 123904</strain>
    </source>
</reference>
<accession>A0ABR4IF14</accession>
<dbReference type="InterPro" id="IPR000999">
    <property type="entry name" value="RNase_III_dom"/>
</dbReference>
<feature type="domain" description="RNase III" evidence="2">
    <location>
        <begin position="154"/>
        <end position="278"/>
    </location>
</feature>
<organism evidence="3 4">
    <name type="scientific">Aspergillus pseudoustus</name>
    <dbReference type="NCBI Taxonomy" id="1810923"/>
    <lineage>
        <taxon>Eukaryota</taxon>
        <taxon>Fungi</taxon>
        <taxon>Dikarya</taxon>
        <taxon>Ascomycota</taxon>
        <taxon>Pezizomycotina</taxon>
        <taxon>Eurotiomycetes</taxon>
        <taxon>Eurotiomycetidae</taxon>
        <taxon>Eurotiales</taxon>
        <taxon>Aspergillaceae</taxon>
        <taxon>Aspergillus</taxon>
        <taxon>Aspergillus subgen. Nidulantes</taxon>
    </lineage>
</organism>
<comment type="caution">
    <text evidence="3">The sequence shown here is derived from an EMBL/GenBank/DDBJ whole genome shotgun (WGS) entry which is preliminary data.</text>
</comment>
<keyword evidence="4" id="KW-1185">Reference proteome</keyword>
<dbReference type="CDD" id="cd00593">
    <property type="entry name" value="RIBOc"/>
    <property type="match status" value="1"/>
</dbReference>
<protein>
    <submittedName>
        <fullName evidence="3">Ribonuclease III domain-containing protein</fullName>
    </submittedName>
</protein>
<feature type="compositionally biased region" description="Polar residues" evidence="1">
    <location>
        <begin position="34"/>
        <end position="52"/>
    </location>
</feature>
<dbReference type="SUPFAM" id="SSF69065">
    <property type="entry name" value="RNase III domain-like"/>
    <property type="match status" value="1"/>
</dbReference>
<evidence type="ECO:0000256" key="1">
    <source>
        <dbReference type="SAM" id="MobiDB-lite"/>
    </source>
</evidence>
<evidence type="ECO:0000259" key="2">
    <source>
        <dbReference type="PROSITE" id="PS50142"/>
    </source>
</evidence>
<dbReference type="Gene3D" id="1.10.1520.10">
    <property type="entry name" value="Ribonuclease III domain"/>
    <property type="match status" value="1"/>
</dbReference>
<dbReference type="Proteomes" id="UP001610446">
    <property type="component" value="Unassembled WGS sequence"/>
</dbReference>
<dbReference type="InterPro" id="IPR036389">
    <property type="entry name" value="RNase_III_sf"/>
</dbReference>
<dbReference type="Pfam" id="PF00636">
    <property type="entry name" value="Ribonuclease_3"/>
    <property type="match status" value="1"/>
</dbReference>
<dbReference type="PROSITE" id="PS50142">
    <property type="entry name" value="RNASE_3_2"/>
    <property type="match status" value="1"/>
</dbReference>
<gene>
    <name evidence="3" type="ORF">BJY01DRAFT_148299</name>
</gene>
<dbReference type="EMBL" id="JBFXLU010000449">
    <property type="protein sequence ID" value="KAL2826338.1"/>
    <property type="molecule type" value="Genomic_DNA"/>
</dbReference>